<evidence type="ECO:0000313" key="2">
    <source>
        <dbReference type="Proteomes" id="UP000060345"/>
    </source>
</evidence>
<organism evidence="1 2">
    <name type="scientific">Prevotella fusca JCM 17724</name>
    <dbReference type="NCBI Taxonomy" id="1236517"/>
    <lineage>
        <taxon>Bacteria</taxon>
        <taxon>Pseudomonadati</taxon>
        <taxon>Bacteroidota</taxon>
        <taxon>Bacteroidia</taxon>
        <taxon>Bacteroidales</taxon>
        <taxon>Prevotellaceae</taxon>
        <taxon>Prevotella</taxon>
    </lineage>
</organism>
<dbReference type="AlphaFoldDB" id="A0A0K1NMF9"/>
<dbReference type="KEGG" id="pfus:ADJ77_10825"/>
<reference evidence="1 2" key="1">
    <citation type="submission" date="2015-07" db="EMBL/GenBank/DDBJ databases">
        <authorList>
            <person name="Noorani M."/>
        </authorList>
    </citation>
    <scope>NUCLEOTIDE SEQUENCE [LARGE SCALE GENOMIC DNA]</scope>
    <source>
        <strain evidence="1 2">W1435</strain>
    </source>
</reference>
<protein>
    <submittedName>
        <fullName evidence="1">Uncharacterized protein</fullName>
    </submittedName>
</protein>
<accession>A0A0K1NMF9</accession>
<proteinExistence type="predicted"/>
<dbReference type="EMBL" id="CP012075">
    <property type="protein sequence ID" value="AKU70269.1"/>
    <property type="molecule type" value="Genomic_DNA"/>
</dbReference>
<sequence>MERLPNRYPKISQSHKVPLYKGLSLFYPKLHKYFVLLTFFASILMKRTTLERYVIEQDKQLRLFQGLS</sequence>
<dbReference type="Proteomes" id="UP000060345">
    <property type="component" value="Chromosome 2"/>
</dbReference>
<name>A0A0K1NMF9_9BACT</name>
<gene>
    <name evidence="1" type="ORF">ADJ77_10825</name>
</gene>
<evidence type="ECO:0000313" key="1">
    <source>
        <dbReference type="EMBL" id="AKU70269.1"/>
    </source>
</evidence>